<accession>A0A3E2BKC9</accession>
<dbReference type="PANTHER" id="PTHR12558">
    <property type="entry name" value="CELL DIVISION CYCLE 16,23,27"/>
    <property type="match status" value="1"/>
</dbReference>
<dbReference type="Gene3D" id="1.25.40.10">
    <property type="entry name" value="Tetratricopeptide repeat domain"/>
    <property type="match status" value="1"/>
</dbReference>
<dbReference type="InterPro" id="IPR019734">
    <property type="entry name" value="TPR_rpt"/>
</dbReference>
<feature type="repeat" description="TPR" evidence="1">
    <location>
        <begin position="359"/>
        <end position="392"/>
    </location>
</feature>
<evidence type="ECO:0000313" key="4">
    <source>
        <dbReference type="Proteomes" id="UP000257323"/>
    </source>
</evidence>
<proteinExistence type="predicted"/>
<dbReference type="PANTHER" id="PTHR12558:SF13">
    <property type="entry name" value="CELL DIVISION CYCLE PROTEIN 27 HOMOLOG"/>
    <property type="match status" value="1"/>
</dbReference>
<comment type="caution">
    <text evidence="3">The sequence shown here is derived from an EMBL/GenBank/DDBJ whole genome shotgun (WGS) entry which is preliminary data.</text>
</comment>
<feature type="transmembrane region" description="Helical" evidence="2">
    <location>
        <begin position="66"/>
        <end position="85"/>
    </location>
</feature>
<protein>
    <submittedName>
        <fullName evidence="3">Adenylate cyclase</fullName>
    </submittedName>
</protein>
<evidence type="ECO:0000313" key="3">
    <source>
        <dbReference type="EMBL" id="RFT15195.1"/>
    </source>
</evidence>
<dbReference type="Proteomes" id="UP000257323">
    <property type="component" value="Unassembled WGS sequence"/>
</dbReference>
<dbReference type="SMART" id="SM00028">
    <property type="entry name" value="TPR"/>
    <property type="match status" value="6"/>
</dbReference>
<reference evidence="3 4" key="1">
    <citation type="submission" date="2018-08" db="EMBL/GenBank/DDBJ databases">
        <title>Genome analysis of the thermophilic bacterium of the candidate phylum Aminicenantes from deep subsurface aquifer revealed its physiology and ecological role.</title>
        <authorList>
            <person name="Kadnikov V.V."/>
            <person name="Mardanov A.V."/>
            <person name="Beletsky A.V."/>
            <person name="Karnachuk O.V."/>
            <person name="Ravin N.V."/>
        </authorList>
    </citation>
    <scope>NUCLEOTIDE SEQUENCE [LARGE SCALE GENOMIC DNA]</scope>
    <source>
        <strain evidence="3">BY38</strain>
    </source>
</reference>
<keyword evidence="2" id="KW-0812">Transmembrane</keyword>
<dbReference type="InterPro" id="IPR011990">
    <property type="entry name" value="TPR-like_helical_dom_sf"/>
</dbReference>
<dbReference type="SUPFAM" id="SSF48452">
    <property type="entry name" value="TPR-like"/>
    <property type="match status" value="1"/>
</dbReference>
<dbReference type="EMBL" id="QUAH01000012">
    <property type="protein sequence ID" value="RFT15195.1"/>
    <property type="molecule type" value="Genomic_DNA"/>
</dbReference>
<sequence>MSPARRENPHAAKAGSSGLKDFLDQMRKKRMVEILAGFVGGGWLVYEIVHWVLVVHYHLPEKLLDITIITLVGTLLGTLTWRWFAGRERPGKLKPELILIPLIFLITIVLDINLLLRLKEPAQEPVSTPIWKNSLAVLPFVDLSPQKDQEYFCDGMTEEIIGQLSRIRELKVISRTSVVRYRNTQKSIKEIAGELGVANILEGSIRREGDMIRVSAQLINAENGFHLWSDKYDRRLSGVFAIQDEISQAIATALKLKLSLESVEALRAGRPDNMKLYEAYLQGMYFINSRYVVTYREEDFIKALEMFEAAREIDPGYAQTYLGIAWAYWHKYSLTVRQEDLDQVVSYGEKAYQLDPEYAGSNLARGFNHFLRGEYDQAFEKYRIAFEKSPNNHMICTAIGYSLSEIGLFETAIPFFLKSIELAPFYIFSRTILATCYRGLGEFKKSELYLREALNLNPQNPFCLGHLARHMIQAGRYEEAEKLLAELQRVEPDFWVLPEYKAQLYAARGEKEKALALSTGSTVYSLLGMKDEAIAAMQKEMSEGTFYPYLRLINDPCLKMLRGDPRFEQMVSRAKQIHEELLKKYGNYF</sequence>
<feature type="transmembrane region" description="Helical" evidence="2">
    <location>
        <begin position="97"/>
        <end position="116"/>
    </location>
</feature>
<keyword evidence="2" id="KW-0472">Membrane</keyword>
<organism evidence="3 4">
    <name type="scientific">Candidatus Saccharicenans subterraneus</name>
    <dbReference type="NCBI Taxonomy" id="2508984"/>
    <lineage>
        <taxon>Bacteria</taxon>
        <taxon>Candidatus Aminicenantota</taxon>
        <taxon>Candidatus Aminicenantia</taxon>
        <taxon>Candidatus Aminicenantales</taxon>
        <taxon>Candidatus Saccharicenantaceae</taxon>
        <taxon>Candidatus Saccharicenans</taxon>
    </lineage>
</organism>
<dbReference type="PROSITE" id="PS50005">
    <property type="entry name" value="TPR"/>
    <property type="match status" value="2"/>
</dbReference>
<evidence type="ECO:0000256" key="2">
    <source>
        <dbReference type="SAM" id="Phobius"/>
    </source>
</evidence>
<keyword evidence="2" id="KW-1133">Transmembrane helix</keyword>
<dbReference type="AlphaFoldDB" id="A0A3E2BKC9"/>
<name>A0A3E2BKC9_9BACT</name>
<evidence type="ECO:0000256" key="1">
    <source>
        <dbReference type="PROSITE-ProRule" id="PRU00339"/>
    </source>
</evidence>
<dbReference type="Pfam" id="PF14559">
    <property type="entry name" value="TPR_19"/>
    <property type="match status" value="1"/>
</dbReference>
<feature type="transmembrane region" description="Helical" evidence="2">
    <location>
        <begin position="34"/>
        <end position="54"/>
    </location>
</feature>
<gene>
    <name evidence="3" type="ORF">OP8BY_0659</name>
</gene>
<dbReference type="Pfam" id="PF13181">
    <property type="entry name" value="TPR_8"/>
    <property type="match status" value="1"/>
</dbReference>
<feature type="repeat" description="TPR" evidence="1">
    <location>
        <begin position="427"/>
        <end position="460"/>
    </location>
</feature>
<keyword evidence="1" id="KW-0802">TPR repeat</keyword>